<keyword evidence="2" id="KW-1185">Reference proteome</keyword>
<sequence>MPLESFLYTLSFYGRVTSEGCCLSLNLNHRNRNYNIGYLCHFTKNIIYCNKQKNKMRRRTVQKRVNFT</sequence>
<feature type="non-terminal residue" evidence="1">
    <location>
        <position position="68"/>
    </location>
</feature>
<dbReference type="EMBL" id="LEKV01004341">
    <property type="protein sequence ID" value="KVH96263.1"/>
    <property type="molecule type" value="Genomic_DNA"/>
</dbReference>
<dbReference type="Gramene" id="KVH96263">
    <property type="protein sequence ID" value="KVH96263"/>
    <property type="gene ID" value="Ccrd_001652"/>
</dbReference>
<gene>
    <name evidence="1" type="ORF">Ccrd_001652</name>
</gene>
<dbReference type="Proteomes" id="UP000243975">
    <property type="component" value="Unassembled WGS sequence"/>
</dbReference>
<organism evidence="1 2">
    <name type="scientific">Cynara cardunculus var. scolymus</name>
    <name type="common">Globe artichoke</name>
    <name type="synonym">Cynara scolymus</name>
    <dbReference type="NCBI Taxonomy" id="59895"/>
    <lineage>
        <taxon>Eukaryota</taxon>
        <taxon>Viridiplantae</taxon>
        <taxon>Streptophyta</taxon>
        <taxon>Embryophyta</taxon>
        <taxon>Tracheophyta</taxon>
        <taxon>Spermatophyta</taxon>
        <taxon>Magnoliopsida</taxon>
        <taxon>eudicotyledons</taxon>
        <taxon>Gunneridae</taxon>
        <taxon>Pentapetalae</taxon>
        <taxon>asterids</taxon>
        <taxon>campanulids</taxon>
        <taxon>Asterales</taxon>
        <taxon>Asteraceae</taxon>
        <taxon>Carduoideae</taxon>
        <taxon>Cardueae</taxon>
        <taxon>Carduinae</taxon>
        <taxon>Cynara</taxon>
    </lineage>
</organism>
<evidence type="ECO:0000313" key="1">
    <source>
        <dbReference type="EMBL" id="KVH96263.1"/>
    </source>
</evidence>
<dbReference type="AlphaFoldDB" id="A0A103XSV9"/>
<proteinExistence type="predicted"/>
<reference evidence="1 2" key="1">
    <citation type="journal article" date="2016" name="Sci. Rep.">
        <title>The genome sequence of the outbreeding globe artichoke constructed de novo incorporating a phase-aware low-pass sequencing strategy of F1 progeny.</title>
        <authorList>
            <person name="Scaglione D."/>
            <person name="Reyes-Chin-Wo S."/>
            <person name="Acquadro A."/>
            <person name="Froenicke L."/>
            <person name="Portis E."/>
            <person name="Beitel C."/>
            <person name="Tirone M."/>
            <person name="Mauro R."/>
            <person name="Lo Monaco A."/>
            <person name="Mauromicale G."/>
            <person name="Faccioli P."/>
            <person name="Cattivelli L."/>
            <person name="Rieseberg L."/>
            <person name="Michelmore R."/>
            <person name="Lanteri S."/>
        </authorList>
    </citation>
    <scope>NUCLEOTIDE SEQUENCE [LARGE SCALE GENOMIC DNA]</scope>
    <source>
        <strain evidence="1">2C</strain>
    </source>
</reference>
<accession>A0A103XSV9</accession>
<protein>
    <submittedName>
        <fullName evidence="1">Uncharacterized protein</fullName>
    </submittedName>
</protein>
<evidence type="ECO:0000313" key="2">
    <source>
        <dbReference type="Proteomes" id="UP000243975"/>
    </source>
</evidence>
<comment type="caution">
    <text evidence="1">The sequence shown here is derived from an EMBL/GenBank/DDBJ whole genome shotgun (WGS) entry which is preliminary data.</text>
</comment>
<name>A0A103XSV9_CYNCS</name>